<comment type="similarity">
    <text evidence="1">Belongs to the protein disulfide isomerase family.</text>
</comment>
<feature type="chain" id="PRO_5001539500" description="Thioredoxin domain-containing protein" evidence="3">
    <location>
        <begin position="20"/>
        <end position="614"/>
    </location>
</feature>
<dbReference type="InterPro" id="IPR017937">
    <property type="entry name" value="Thioredoxin_CS"/>
</dbReference>
<dbReference type="Proteomes" id="UP000030656">
    <property type="component" value="Unassembled WGS sequence"/>
</dbReference>
<proteinExistence type="inferred from homology"/>
<dbReference type="PROSITE" id="PS00194">
    <property type="entry name" value="THIOREDOXIN_1"/>
    <property type="match status" value="1"/>
</dbReference>
<reference evidence="5 6" key="2">
    <citation type="submission" date="2013-02" db="EMBL/GenBank/DDBJ databases">
        <title>The Genome Sequence of Plasmodium falciparum FCH/4.</title>
        <authorList>
            <consortium name="The Broad Institute Genome Sequencing Platform"/>
            <consortium name="The Broad Institute Genome Sequencing Center for Infectious Disease"/>
            <person name="Neafsey D."/>
            <person name="Cheeseman I."/>
            <person name="Volkman S."/>
            <person name="Adams J."/>
            <person name="Walker B."/>
            <person name="Young S.K."/>
            <person name="Zeng Q."/>
            <person name="Gargeya S."/>
            <person name="Fitzgerald M."/>
            <person name="Haas B."/>
            <person name="Abouelleil A."/>
            <person name="Alvarado L."/>
            <person name="Arachchi H.M."/>
            <person name="Berlin A.M."/>
            <person name="Chapman S.B."/>
            <person name="Dewar J."/>
            <person name="Goldberg J."/>
            <person name="Griggs A."/>
            <person name="Gujja S."/>
            <person name="Hansen M."/>
            <person name="Howarth C."/>
            <person name="Imamovic A."/>
            <person name="Larimer J."/>
            <person name="McCowan C."/>
            <person name="Murphy C."/>
            <person name="Neiman D."/>
            <person name="Pearson M."/>
            <person name="Priest M."/>
            <person name="Roberts A."/>
            <person name="Saif S."/>
            <person name="Shea T."/>
            <person name="Sisk P."/>
            <person name="Sykes S."/>
            <person name="Wortman J."/>
            <person name="Nusbaum C."/>
            <person name="Birren B."/>
        </authorList>
    </citation>
    <scope>NUCLEOTIDE SEQUENCE [LARGE SCALE GENOMIC DNA]</scope>
    <source>
        <strain evidence="5 6">FCH/4</strain>
    </source>
</reference>
<feature type="signal peptide" evidence="3">
    <location>
        <begin position="1"/>
        <end position="19"/>
    </location>
</feature>
<dbReference type="GO" id="GO:0006457">
    <property type="term" value="P:protein folding"/>
    <property type="evidence" value="ECO:0007669"/>
    <property type="project" value="TreeGrafter"/>
</dbReference>
<dbReference type="GO" id="GO:0005783">
    <property type="term" value="C:endoplasmic reticulum"/>
    <property type="evidence" value="ECO:0007669"/>
    <property type="project" value="TreeGrafter"/>
</dbReference>
<dbReference type="GO" id="GO:0034976">
    <property type="term" value="P:response to endoplasmic reticulum stress"/>
    <property type="evidence" value="ECO:0007669"/>
    <property type="project" value="TreeGrafter"/>
</dbReference>
<protein>
    <recommendedName>
        <fullName evidence="4">Thioredoxin domain-containing protein</fullName>
    </recommendedName>
</protein>
<dbReference type="GO" id="GO:0003756">
    <property type="term" value="F:protein disulfide isomerase activity"/>
    <property type="evidence" value="ECO:0007669"/>
    <property type="project" value="TreeGrafter"/>
</dbReference>
<evidence type="ECO:0000313" key="5">
    <source>
        <dbReference type="EMBL" id="ETW28951.1"/>
    </source>
</evidence>
<feature type="domain" description="Thioredoxin" evidence="4">
    <location>
        <begin position="394"/>
        <end position="528"/>
    </location>
</feature>
<keyword evidence="3" id="KW-0732">Signal</keyword>
<evidence type="ECO:0000256" key="3">
    <source>
        <dbReference type="SAM" id="SignalP"/>
    </source>
</evidence>
<dbReference type="PANTHER" id="PTHR18929">
    <property type="entry name" value="PROTEIN DISULFIDE ISOMERASE"/>
    <property type="match status" value="1"/>
</dbReference>
<feature type="region of interest" description="Disordered" evidence="2">
    <location>
        <begin position="591"/>
        <end position="614"/>
    </location>
</feature>
<dbReference type="PANTHER" id="PTHR18929:SF219">
    <property type="entry name" value="THIOREDOXIN"/>
    <property type="match status" value="1"/>
</dbReference>
<evidence type="ECO:0000256" key="1">
    <source>
        <dbReference type="ARBA" id="ARBA00006347"/>
    </source>
</evidence>
<sequence>MHIDKLLIVFIFLIKLCVCHTEKGVKKEIVSINIDEFNNILKDEGNYTLLIVYTHWSYNSNLLLENLDKLSKLLLYEENIKLCKINAAANTFIIDKLDVYSYPSLFMIRNKEIYRYNGVNNIRGLLLWIYQYLDFKIYEINNIERLDVFIDLNEYNNTILFFIFKDLGTANNNINNISRINDLINICLLTNKTLCYYIKENNVIDYFEKNIIQDKYHYNLKNINQDSYYAILFKNDEFDDYFFPLNKKELDMLSNNEYTNEEKIDHLYNWINEREQPLVIQFSEHFFSMLFSNDAVTLFIIYNNINNINKDDIIKCAKKYNHKIKFAISGTTQIFEKRLLNELLIEDNIKKPLMRITEFKNYIRFPYKYKPQSDDQEINEKTIDDFINGYLQEKKYFYRKSERALPDEYNNGYIKIIVADNYDQYVYKNDMNVIVLYYAPWCGHCYKFEPVYREIGKRLNLYAAKFKNYKNDIIISKIDAVNNEIYNIHIEGYPTIYLYKKGDKLNPVRYMEGRTVKNIITWICKEYNCVHIISYNNARKKYASFMFNNENIFLYDNKRSRSYTFIKCEKTFEFILKNKNKKKIKNCIKSKPDEKEHHEIDDLDPELDVKKKNK</sequence>
<gene>
    <name evidence="5" type="ORF">PFFCH_03677</name>
</gene>
<dbReference type="Pfam" id="PF00085">
    <property type="entry name" value="Thioredoxin"/>
    <property type="match status" value="1"/>
</dbReference>
<dbReference type="OrthoDB" id="72053at2759"/>
<accession>A0A024VM52</accession>
<dbReference type="SUPFAM" id="SSF52833">
    <property type="entry name" value="Thioredoxin-like"/>
    <property type="match status" value="2"/>
</dbReference>
<dbReference type="InterPro" id="IPR036249">
    <property type="entry name" value="Thioredoxin-like_sf"/>
</dbReference>
<dbReference type="EMBL" id="KI928007">
    <property type="protein sequence ID" value="ETW28951.1"/>
    <property type="molecule type" value="Genomic_DNA"/>
</dbReference>
<dbReference type="CDD" id="cd02995">
    <property type="entry name" value="PDI_a_PDI_a'_C"/>
    <property type="match status" value="1"/>
</dbReference>
<organism evidence="5 6">
    <name type="scientific">Plasmodium falciparum FCH/4</name>
    <dbReference type="NCBI Taxonomy" id="1036724"/>
    <lineage>
        <taxon>Eukaryota</taxon>
        <taxon>Sar</taxon>
        <taxon>Alveolata</taxon>
        <taxon>Apicomplexa</taxon>
        <taxon>Aconoidasida</taxon>
        <taxon>Haemosporida</taxon>
        <taxon>Plasmodiidae</taxon>
        <taxon>Plasmodium</taxon>
        <taxon>Plasmodium (Laverania)</taxon>
    </lineage>
</organism>
<dbReference type="FunFam" id="3.40.30.10:FF:000358">
    <property type="entry name" value="Protein disulfide-isomerase"/>
    <property type="match status" value="1"/>
</dbReference>
<dbReference type="InterPro" id="IPR013766">
    <property type="entry name" value="Thioredoxin_domain"/>
</dbReference>
<dbReference type="Gene3D" id="3.40.30.10">
    <property type="entry name" value="Glutaredoxin"/>
    <property type="match status" value="3"/>
</dbReference>
<reference evidence="5 6" key="1">
    <citation type="submission" date="2013-02" db="EMBL/GenBank/DDBJ databases">
        <title>The Genome Annotation of Plasmodium falciparum FCH/4.</title>
        <authorList>
            <consortium name="The Broad Institute Genome Sequencing Platform"/>
            <consortium name="The Broad Institute Genome Sequencing Center for Infectious Disease"/>
            <person name="Neafsey D."/>
            <person name="Hoffman S."/>
            <person name="Volkman S."/>
            <person name="Rosenthal P."/>
            <person name="Walker B."/>
            <person name="Young S.K."/>
            <person name="Zeng Q."/>
            <person name="Gargeya S."/>
            <person name="Fitzgerald M."/>
            <person name="Haas B."/>
            <person name="Abouelleil A."/>
            <person name="Allen A.W."/>
            <person name="Alvarado L."/>
            <person name="Arachchi H.M."/>
            <person name="Berlin A.M."/>
            <person name="Chapman S.B."/>
            <person name="Gainer-Dewar J."/>
            <person name="Goldberg J."/>
            <person name="Griggs A."/>
            <person name="Gujja S."/>
            <person name="Hansen M."/>
            <person name="Howarth C."/>
            <person name="Imamovic A."/>
            <person name="Ireland A."/>
            <person name="Larimer J."/>
            <person name="McCowan C."/>
            <person name="Murphy C."/>
            <person name="Pearson M."/>
            <person name="Poon T.W."/>
            <person name="Priest M."/>
            <person name="Roberts A."/>
            <person name="Saif S."/>
            <person name="Shea T."/>
            <person name="Sisk P."/>
            <person name="Sykes S."/>
            <person name="Wortman J."/>
            <person name="Nusbaum C."/>
            <person name="Birren B."/>
        </authorList>
    </citation>
    <scope>NUCLEOTIDE SEQUENCE [LARGE SCALE GENOMIC DNA]</scope>
    <source>
        <strain evidence="5 6">FCH/4</strain>
    </source>
</reference>
<dbReference type="FunFam" id="3.40.30.10:FF:000342">
    <property type="entry name" value="Protein disulfide isomerase"/>
    <property type="match status" value="1"/>
</dbReference>
<dbReference type="PROSITE" id="PS51352">
    <property type="entry name" value="THIOREDOXIN_2"/>
    <property type="match status" value="1"/>
</dbReference>
<evidence type="ECO:0000313" key="6">
    <source>
        <dbReference type="Proteomes" id="UP000030656"/>
    </source>
</evidence>
<dbReference type="CDD" id="cd02961">
    <property type="entry name" value="PDI_a_family"/>
    <property type="match status" value="1"/>
</dbReference>
<evidence type="ECO:0000256" key="2">
    <source>
        <dbReference type="SAM" id="MobiDB-lite"/>
    </source>
</evidence>
<dbReference type="FunFam" id="3.40.30.10:FF:000343">
    <property type="entry name" value="Protein disulfide isomerase"/>
    <property type="match status" value="1"/>
</dbReference>
<feature type="compositionally biased region" description="Basic and acidic residues" evidence="2">
    <location>
        <begin position="591"/>
        <end position="600"/>
    </location>
</feature>
<name>A0A024VM52_PLAFA</name>
<dbReference type="AlphaFoldDB" id="A0A024VM52"/>
<evidence type="ECO:0000259" key="4">
    <source>
        <dbReference type="PROSITE" id="PS51352"/>
    </source>
</evidence>